<dbReference type="GO" id="GO:0008982">
    <property type="term" value="F:protein-N(PI)-phosphohistidine-sugar phosphotransferase activity"/>
    <property type="evidence" value="ECO:0007669"/>
    <property type="project" value="InterPro"/>
</dbReference>
<keyword evidence="1" id="KW-0813">Transport</keyword>
<evidence type="ECO:0000313" key="11">
    <source>
        <dbReference type="EMBL" id="SUG51917.1"/>
    </source>
</evidence>
<dbReference type="InterPro" id="IPR036878">
    <property type="entry name" value="Glu_permease_IIB"/>
</dbReference>
<organism evidence="9 14">
    <name type="scientific">Salmonella enterica subsp. arizonae</name>
    <dbReference type="NCBI Taxonomy" id="59203"/>
    <lineage>
        <taxon>Bacteria</taxon>
        <taxon>Pseudomonadati</taxon>
        <taxon>Pseudomonadota</taxon>
        <taxon>Gammaproteobacteria</taxon>
        <taxon>Enterobacterales</taxon>
        <taxon>Enterobacteriaceae</taxon>
        <taxon>Salmonella</taxon>
    </lineage>
</organism>
<evidence type="ECO:0000256" key="1">
    <source>
        <dbReference type="ARBA" id="ARBA00022448"/>
    </source>
</evidence>
<dbReference type="GO" id="GO:0015771">
    <property type="term" value="P:trehalose transport"/>
    <property type="evidence" value="ECO:0007669"/>
    <property type="project" value="TreeGrafter"/>
</dbReference>
<dbReference type="Proteomes" id="UP000254762">
    <property type="component" value="Unassembled WGS sequence"/>
</dbReference>
<dbReference type="GO" id="GO:0009401">
    <property type="term" value="P:phosphoenolpyruvate-dependent sugar phosphotransferase system"/>
    <property type="evidence" value="ECO:0007669"/>
    <property type="project" value="UniProtKB-KW"/>
</dbReference>
<dbReference type="InterPro" id="IPR001996">
    <property type="entry name" value="PTS_IIB_1"/>
</dbReference>
<dbReference type="CDD" id="cd00212">
    <property type="entry name" value="PTS_IIB_glc"/>
    <property type="match status" value="1"/>
</dbReference>
<proteinExistence type="predicted"/>
<feature type="active site" description="Phosphocysteine intermediate; for EIIB activity" evidence="6">
    <location>
        <position position="28"/>
    </location>
</feature>
<keyword evidence="2" id="KW-0762">Sugar transport</keyword>
<dbReference type="PROSITE" id="PS51098">
    <property type="entry name" value="PTS_EIIB_TYPE_1"/>
    <property type="match status" value="1"/>
</dbReference>
<evidence type="ECO:0000256" key="4">
    <source>
        <dbReference type="ARBA" id="ARBA00022683"/>
    </source>
</evidence>
<dbReference type="Pfam" id="PF00367">
    <property type="entry name" value="PTS_EIIB"/>
    <property type="match status" value="1"/>
</dbReference>
<evidence type="ECO:0000313" key="15">
    <source>
        <dbReference type="Proteomes" id="UP000255443"/>
    </source>
</evidence>
<evidence type="ECO:0000313" key="10">
    <source>
        <dbReference type="EMBL" id="SUG49879.1"/>
    </source>
</evidence>
<dbReference type="GO" id="GO:0090589">
    <property type="term" value="F:protein-phosphocysteine-trehalose phosphotransferase system transporter activity"/>
    <property type="evidence" value="ECO:0007669"/>
    <property type="project" value="TreeGrafter"/>
</dbReference>
<evidence type="ECO:0000313" key="12">
    <source>
        <dbReference type="Proteomes" id="UP000254124"/>
    </source>
</evidence>
<gene>
    <name evidence="9" type="primary">treB_1</name>
    <name evidence="11" type="synonym">treB_3</name>
    <name evidence="8" type="ORF">NCTC7295_04888</name>
    <name evidence="11" type="ORF">NCTC7303_04297</name>
    <name evidence="9" type="ORF">NCTC7304_04743</name>
    <name evidence="10" type="ORF">NCTC8297_05234</name>
</gene>
<dbReference type="Proteomes" id="UP000254741">
    <property type="component" value="Unassembled WGS sequence"/>
</dbReference>
<dbReference type="EMBL" id="UGWZ01000001">
    <property type="protein sequence ID" value="SUG17145.1"/>
    <property type="molecule type" value="Genomic_DNA"/>
</dbReference>
<evidence type="ECO:0000313" key="8">
    <source>
        <dbReference type="EMBL" id="SUG17145.1"/>
    </source>
</evidence>
<evidence type="ECO:0000256" key="2">
    <source>
        <dbReference type="ARBA" id="ARBA00022597"/>
    </source>
</evidence>
<evidence type="ECO:0000313" key="14">
    <source>
        <dbReference type="Proteomes" id="UP000254762"/>
    </source>
</evidence>
<dbReference type="SUPFAM" id="SSF55604">
    <property type="entry name" value="Glucose permease domain IIB"/>
    <property type="match status" value="1"/>
</dbReference>
<reference evidence="12 13" key="1">
    <citation type="submission" date="2018-06" db="EMBL/GenBank/DDBJ databases">
        <authorList>
            <consortium name="Pathogen Informatics"/>
            <person name="Doyle S."/>
        </authorList>
    </citation>
    <scope>NUCLEOTIDE SEQUENCE [LARGE SCALE GENOMIC DNA]</scope>
    <source>
        <strain evidence="8 12">NCTC7295</strain>
        <strain evidence="11 15">NCTC7303</strain>
        <strain evidence="9 14">NCTC7304</strain>
        <strain evidence="10 13">NCTC8297</strain>
    </source>
</reference>
<keyword evidence="3" id="KW-0808">Transferase</keyword>
<evidence type="ECO:0000256" key="3">
    <source>
        <dbReference type="ARBA" id="ARBA00022679"/>
    </source>
</evidence>
<keyword evidence="5" id="KW-0418">Kinase</keyword>
<sequence>MSEVKQADIDRLIERVGGRDNIATVSHCITRLRFVLRQPANARLKEIEQLPMVKGCFTNAGPFQMAIGTEVGDYYKAQLDATGKAHTDKEQAKKPLVRT</sequence>
<dbReference type="EMBL" id="UGXD01000002">
    <property type="protein sequence ID" value="SUG35190.1"/>
    <property type="molecule type" value="Genomic_DNA"/>
</dbReference>
<dbReference type="Gene3D" id="3.30.1360.60">
    <property type="entry name" value="Glucose permease domain IIB"/>
    <property type="match status" value="1"/>
</dbReference>
<dbReference type="InterPro" id="IPR018113">
    <property type="entry name" value="PTrfase_EIIB_Cys"/>
</dbReference>
<name>A0A379T3P2_SALER</name>
<keyword evidence="4" id="KW-0598">Phosphotransferase system</keyword>
<evidence type="ECO:0000313" key="9">
    <source>
        <dbReference type="EMBL" id="SUG35190.1"/>
    </source>
</evidence>
<dbReference type="PROSITE" id="PS01035">
    <property type="entry name" value="PTS_EIIB_TYPE_1_CYS"/>
    <property type="match status" value="1"/>
</dbReference>
<evidence type="ECO:0000256" key="6">
    <source>
        <dbReference type="PROSITE-ProRule" id="PRU00421"/>
    </source>
</evidence>
<evidence type="ECO:0000313" key="13">
    <source>
        <dbReference type="Proteomes" id="UP000254741"/>
    </source>
</evidence>
<dbReference type="PANTHER" id="PTHR30175">
    <property type="entry name" value="PHOSPHOTRANSFERASE SYSTEM TRANSPORT PROTEIN"/>
    <property type="match status" value="1"/>
</dbReference>
<dbReference type="GO" id="GO:0016301">
    <property type="term" value="F:kinase activity"/>
    <property type="evidence" value="ECO:0007669"/>
    <property type="project" value="UniProtKB-KW"/>
</dbReference>
<dbReference type="Proteomes" id="UP000255443">
    <property type="component" value="Unassembled WGS sequence"/>
</dbReference>
<dbReference type="PANTHER" id="PTHR30175:SF1">
    <property type="entry name" value="PTS SYSTEM ARBUTIN-, CELLOBIOSE-, AND SALICIN-SPECIFIC EIIBC COMPONENT-RELATED"/>
    <property type="match status" value="1"/>
</dbReference>
<feature type="domain" description="PTS EIIB type-1" evidence="7">
    <location>
        <begin position="6"/>
        <end position="88"/>
    </location>
</feature>
<dbReference type="EMBL" id="UGXC01000003">
    <property type="protein sequence ID" value="SUG51917.1"/>
    <property type="molecule type" value="Genomic_DNA"/>
</dbReference>
<evidence type="ECO:0000259" key="7">
    <source>
        <dbReference type="PROSITE" id="PS51098"/>
    </source>
</evidence>
<dbReference type="Proteomes" id="UP000254124">
    <property type="component" value="Unassembled WGS sequence"/>
</dbReference>
<dbReference type="AlphaFoldDB" id="A0A379T3P2"/>
<dbReference type="EMBL" id="UGXG01000002">
    <property type="protein sequence ID" value="SUG49879.1"/>
    <property type="molecule type" value="Genomic_DNA"/>
</dbReference>
<accession>A0A379T3P2</accession>
<protein>
    <submittedName>
        <fullName evidence="9">Trehalose-specific PTS system IIBC protein</fullName>
    </submittedName>
</protein>
<dbReference type="InterPro" id="IPR050558">
    <property type="entry name" value="PTS_Sugar-Specific_Components"/>
</dbReference>
<evidence type="ECO:0000256" key="5">
    <source>
        <dbReference type="ARBA" id="ARBA00022777"/>
    </source>
</evidence>
<dbReference type="GO" id="GO:0005886">
    <property type="term" value="C:plasma membrane"/>
    <property type="evidence" value="ECO:0007669"/>
    <property type="project" value="TreeGrafter"/>
</dbReference>